<evidence type="ECO:0000256" key="1">
    <source>
        <dbReference type="SAM" id="MobiDB-lite"/>
    </source>
</evidence>
<feature type="compositionally biased region" description="Basic and acidic residues" evidence="1">
    <location>
        <begin position="1"/>
        <end position="10"/>
    </location>
</feature>
<sequence length="407" mass="45906">MGGHRSSERQRSRHRSLRPSHHDRRERRRRRTPLSRSPTRSRSPRRSFSKQKQSDDGVMSLILSKLNMLENRLNERDSRTPSMRRRSSSRSSSGSTSSVSDTINTASGTKNQTTADSKSQATTDASGQKPTDPSSQKSADTVGQKSTDPPEKDIVVTGTDENELIIDAPFDQELLDILGAAPVTDHKWGESIPDELAVRWKHFSTKGIEKEARKALFDSYEIPSNCTFLLPPKLNPELNSKNEAIQKKEIVFRKMQEQLGHALAAFGKSITLISKSQWEGKKDAFESLVNGAKMLTDIHHSLSASRQHTILFSVQQNIKKVLEECEMDEFLFGSDLGNRLKTAKELEKVSNEVRISQPKPQPKRKSQPKPQSAGRKEVPLNSKGPVRQQVTRRYGATKPEKRSYRRN</sequence>
<comment type="caution">
    <text evidence="2">The sequence shown here is derived from an EMBL/GenBank/DDBJ whole genome shotgun (WGS) entry which is preliminary data.</text>
</comment>
<protein>
    <submittedName>
        <fullName evidence="2">Uncharacterized protein</fullName>
    </submittedName>
</protein>
<feature type="compositionally biased region" description="Basic residues" evidence="1">
    <location>
        <begin position="11"/>
        <end position="33"/>
    </location>
</feature>
<dbReference type="AlphaFoldDB" id="A0A1D2N023"/>
<dbReference type="PANTHER" id="PTHR34239">
    <property type="entry name" value="APPLE DOMAIN-CONTAINING PROTEIN"/>
    <property type="match status" value="1"/>
</dbReference>
<dbReference type="PANTHER" id="PTHR34239:SF2">
    <property type="entry name" value="TRANSPOSABLE ELEMENT P TRANSPOSASE_THAP9 CONSERVED DOMAIN-CONTAINING PROTEIN"/>
    <property type="match status" value="1"/>
</dbReference>
<dbReference type="EMBL" id="LJIJ01000337">
    <property type="protein sequence ID" value="ODM98647.1"/>
    <property type="molecule type" value="Genomic_DNA"/>
</dbReference>
<reference evidence="2 3" key="1">
    <citation type="journal article" date="2016" name="Genome Biol. Evol.">
        <title>Gene Family Evolution Reflects Adaptation to Soil Environmental Stressors in the Genome of the Collembolan Orchesella cincta.</title>
        <authorList>
            <person name="Faddeeva-Vakhrusheva A."/>
            <person name="Derks M.F."/>
            <person name="Anvar S.Y."/>
            <person name="Agamennone V."/>
            <person name="Suring W."/>
            <person name="Smit S."/>
            <person name="van Straalen N.M."/>
            <person name="Roelofs D."/>
        </authorList>
    </citation>
    <scope>NUCLEOTIDE SEQUENCE [LARGE SCALE GENOMIC DNA]</scope>
    <source>
        <tissue evidence="2">Mixed pool</tissue>
    </source>
</reference>
<organism evidence="2 3">
    <name type="scientific">Orchesella cincta</name>
    <name type="common">Springtail</name>
    <name type="synonym">Podura cincta</name>
    <dbReference type="NCBI Taxonomy" id="48709"/>
    <lineage>
        <taxon>Eukaryota</taxon>
        <taxon>Metazoa</taxon>
        <taxon>Ecdysozoa</taxon>
        <taxon>Arthropoda</taxon>
        <taxon>Hexapoda</taxon>
        <taxon>Collembola</taxon>
        <taxon>Entomobryomorpha</taxon>
        <taxon>Entomobryoidea</taxon>
        <taxon>Orchesellidae</taxon>
        <taxon>Orchesellinae</taxon>
        <taxon>Orchesella</taxon>
    </lineage>
</organism>
<evidence type="ECO:0000313" key="2">
    <source>
        <dbReference type="EMBL" id="ODM98647.1"/>
    </source>
</evidence>
<dbReference type="Proteomes" id="UP000094527">
    <property type="component" value="Unassembled WGS sequence"/>
</dbReference>
<feature type="compositionally biased region" description="Basic and acidic residues" evidence="1">
    <location>
        <begin position="398"/>
        <end position="407"/>
    </location>
</feature>
<proteinExistence type="predicted"/>
<feature type="region of interest" description="Disordered" evidence="1">
    <location>
        <begin position="1"/>
        <end position="59"/>
    </location>
</feature>
<dbReference type="OrthoDB" id="6756251at2759"/>
<gene>
    <name evidence="2" type="ORF">Ocin01_08020</name>
</gene>
<name>A0A1D2N023_ORCCI</name>
<accession>A0A1D2N023</accession>
<keyword evidence="3" id="KW-1185">Reference proteome</keyword>
<feature type="compositionally biased region" description="Low complexity" evidence="1">
    <location>
        <begin position="89"/>
        <end position="100"/>
    </location>
</feature>
<feature type="region of interest" description="Disordered" evidence="1">
    <location>
        <begin position="73"/>
        <end position="155"/>
    </location>
</feature>
<feature type="compositionally biased region" description="Polar residues" evidence="1">
    <location>
        <begin position="101"/>
        <end position="147"/>
    </location>
</feature>
<feature type="region of interest" description="Disordered" evidence="1">
    <location>
        <begin position="348"/>
        <end position="407"/>
    </location>
</feature>
<evidence type="ECO:0000313" key="3">
    <source>
        <dbReference type="Proteomes" id="UP000094527"/>
    </source>
</evidence>
<dbReference type="OMA" id="ECEMDEF"/>